<evidence type="ECO:0000313" key="1">
    <source>
        <dbReference type="EMBL" id="GAI31832.1"/>
    </source>
</evidence>
<proteinExistence type="predicted"/>
<dbReference type="AlphaFoldDB" id="X1MJK3"/>
<name>X1MJK3_9ZZZZ</name>
<gene>
    <name evidence="1" type="ORF">S06H3_30923</name>
</gene>
<protein>
    <submittedName>
        <fullName evidence="1">Uncharacterized protein</fullName>
    </submittedName>
</protein>
<organism evidence="1">
    <name type="scientific">marine sediment metagenome</name>
    <dbReference type="NCBI Taxonomy" id="412755"/>
    <lineage>
        <taxon>unclassified sequences</taxon>
        <taxon>metagenomes</taxon>
        <taxon>ecological metagenomes</taxon>
    </lineage>
</organism>
<sequence>MSELRVEPEQQPLWDDFLEKYGTAYHDYQYDVQLAPLRDTLSVAQGRYRQKWEALTCPRVDAIATDLYQTTFVFEVRPSADSGALLRLLGYGYLLQRLEKLPKMHNLAIVCREIKPVTQALCETCNVRVYTVPPGVRGRDLTSPG</sequence>
<comment type="caution">
    <text evidence="1">The sequence shown here is derived from an EMBL/GenBank/DDBJ whole genome shotgun (WGS) entry which is preliminary data.</text>
</comment>
<reference evidence="1" key="1">
    <citation type="journal article" date="2014" name="Front. Microbiol.">
        <title>High frequency of phylogenetically diverse reductive dehalogenase-homologous genes in deep subseafloor sedimentary metagenomes.</title>
        <authorList>
            <person name="Kawai M."/>
            <person name="Futagami T."/>
            <person name="Toyoda A."/>
            <person name="Takaki Y."/>
            <person name="Nishi S."/>
            <person name="Hori S."/>
            <person name="Arai W."/>
            <person name="Tsubouchi T."/>
            <person name="Morono Y."/>
            <person name="Uchiyama I."/>
            <person name="Ito T."/>
            <person name="Fujiyama A."/>
            <person name="Inagaki F."/>
            <person name="Takami H."/>
        </authorList>
    </citation>
    <scope>NUCLEOTIDE SEQUENCE</scope>
    <source>
        <strain evidence="1">Expedition CK06-06</strain>
    </source>
</reference>
<accession>X1MJK3</accession>
<dbReference type="EMBL" id="BARV01018259">
    <property type="protein sequence ID" value="GAI31832.1"/>
    <property type="molecule type" value="Genomic_DNA"/>
</dbReference>